<dbReference type="RefSeq" id="WP_044648648.1">
    <property type="nucleotide sequence ID" value="NZ_JTHP01000071.1"/>
</dbReference>
<dbReference type="Proteomes" id="UP000032534">
    <property type="component" value="Unassembled WGS sequence"/>
</dbReference>
<sequence>MKNTGMIRSLDTLYRIVIPKEIRITMNLEVGDPIEFLWNDEGNFIALQRYVGTSCKLCDAIEHLTYFKGKLLCANCITELKGNIGVTTIPVPKIKEPRQKRKRLYHSTEDLIEKLRKLVQEHPNAKQSEYGKWLGVSQGRISQLIKLL</sequence>
<dbReference type="Pfam" id="PF04014">
    <property type="entry name" value="MazE_antitoxin"/>
    <property type="match status" value="1"/>
</dbReference>
<reference evidence="2 3" key="1">
    <citation type="submission" date="2014-11" db="EMBL/GenBank/DDBJ databases">
        <title>Draft Genome Sequences of Paenibacillus polymyxa NRRL B-30509 and Paenibacillus terrae NRRL B-30644, Strains from a Poultry Environment that Produce Tridecaptin A and Paenicidins.</title>
        <authorList>
            <person name="van Belkum M.J."/>
            <person name="Lohans C.T."/>
            <person name="Vederas J.C."/>
        </authorList>
    </citation>
    <scope>NUCLEOTIDE SEQUENCE [LARGE SCALE GENOMIC DNA]</scope>
    <source>
        <strain evidence="2 3">NRRL B-30644</strain>
    </source>
</reference>
<accession>A0A0D7WVJ6</accession>
<dbReference type="Gene3D" id="2.10.260.10">
    <property type="match status" value="1"/>
</dbReference>
<dbReference type="OrthoDB" id="2324168at2"/>
<dbReference type="EMBL" id="JTHP01000071">
    <property type="protein sequence ID" value="KJD43014.1"/>
    <property type="molecule type" value="Genomic_DNA"/>
</dbReference>
<name>A0A0D7WVJ6_9BACL</name>
<organism evidence="2 3">
    <name type="scientific">Paenibacillus terrae</name>
    <dbReference type="NCBI Taxonomy" id="159743"/>
    <lineage>
        <taxon>Bacteria</taxon>
        <taxon>Bacillati</taxon>
        <taxon>Bacillota</taxon>
        <taxon>Bacilli</taxon>
        <taxon>Bacillales</taxon>
        <taxon>Paenibacillaceae</taxon>
        <taxon>Paenibacillus</taxon>
    </lineage>
</organism>
<proteinExistence type="predicted"/>
<dbReference type="SUPFAM" id="SSF89447">
    <property type="entry name" value="AbrB/MazE/MraZ-like"/>
    <property type="match status" value="1"/>
</dbReference>
<dbReference type="GeneID" id="39692340"/>
<evidence type="ECO:0000259" key="1">
    <source>
        <dbReference type="Pfam" id="PF04014"/>
    </source>
</evidence>
<keyword evidence="3" id="KW-1185">Reference proteome</keyword>
<feature type="domain" description="SpoVT-AbrB" evidence="1">
    <location>
        <begin position="13"/>
        <end position="47"/>
    </location>
</feature>
<protein>
    <submittedName>
        <fullName evidence="2">Regulator</fullName>
    </submittedName>
</protein>
<dbReference type="InterPro" id="IPR007159">
    <property type="entry name" value="SpoVT-AbrB_dom"/>
</dbReference>
<evidence type="ECO:0000313" key="3">
    <source>
        <dbReference type="Proteomes" id="UP000032534"/>
    </source>
</evidence>
<comment type="caution">
    <text evidence="2">The sequence shown here is derived from an EMBL/GenBank/DDBJ whole genome shotgun (WGS) entry which is preliminary data.</text>
</comment>
<dbReference type="InterPro" id="IPR037914">
    <property type="entry name" value="SpoVT-AbrB_sf"/>
</dbReference>
<dbReference type="GO" id="GO:0003677">
    <property type="term" value="F:DNA binding"/>
    <property type="evidence" value="ECO:0007669"/>
    <property type="project" value="InterPro"/>
</dbReference>
<evidence type="ECO:0000313" key="2">
    <source>
        <dbReference type="EMBL" id="KJD43014.1"/>
    </source>
</evidence>
<dbReference type="NCBIfam" id="TIGR01439">
    <property type="entry name" value="lp_hng_hel_AbrB"/>
    <property type="match status" value="1"/>
</dbReference>
<dbReference type="AlphaFoldDB" id="A0A0D7WVJ6"/>
<dbReference type="PATRIC" id="fig|159743.3.peg.5525"/>
<gene>
    <name evidence="2" type="ORF">QD47_24950</name>
</gene>